<dbReference type="RefSeq" id="WP_148698200.1">
    <property type="nucleotide sequence ID" value="NZ_CP017834.1"/>
</dbReference>
<sequence>MENTKNIINFIYQNNTISQNKFGIIESLKNPIAAQEKAFFNLIKNIKDTAIYKELKLDKIKNHYELIKKVPLHDYNFYEKFINKIIAGEENQMFIGKPKYFFSSSGTTNNSKTIPCSNEIFSVFNQSLTEYLLYLYQNLNDISLESDSISIGAKHTIEEINGVQKGYLSGILATSSSRINKYPSPEYFQIDNYSERISKIYFEAKDKDIKLITGVPAHIFAFFNEILNLSGKQKIQEI</sequence>
<accession>A0A1L4D2K9</accession>
<keyword evidence="2" id="KW-1185">Reference proteome</keyword>
<dbReference type="Pfam" id="PF03321">
    <property type="entry name" value="GH3"/>
    <property type="match status" value="1"/>
</dbReference>
<dbReference type="AlphaFoldDB" id="A0A1L4D2K9"/>
<protein>
    <recommendedName>
        <fullName evidence="3">Acyl-protein synthetase LuxE domain-containing protein</fullName>
    </recommendedName>
</protein>
<dbReference type="KEGG" id="saqi:AXG55_11210"/>
<evidence type="ECO:0008006" key="3">
    <source>
        <dbReference type="Google" id="ProtNLM"/>
    </source>
</evidence>
<proteinExistence type="predicted"/>
<dbReference type="EMBL" id="CP017834">
    <property type="protein sequence ID" value="APJ04445.1"/>
    <property type="molecule type" value="Genomic_DNA"/>
</dbReference>
<name>A0A1L4D2K9_9BACT</name>
<dbReference type="STRING" id="1915309.AXG55_11210"/>
<reference evidence="1 2" key="1">
    <citation type="submission" date="2016-10" db="EMBL/GenBank/DDBJ databases">
        <title>Silvanigrella aquatica sp. nov., isolated from a freshwater lake located in the Black Forest, Germany, description of Silvanigrellaceae fam. nov., Silvanigrellales ord. nov., reclassification of the order Bdellovibrionales in the class Oligoflexia, reclassification of the families Bacteriovoracaceae and Halobacteriovoraceae in the new order Bacteriovoracales ord. nov., and reclassification of the family Pseudobacteriovoracaceae in the order Oligoflexiales.</title>
        <authorList>
            <person name="Hahn M.W."/>
            <person name="Schmidt J."/>
            <person name="Koll U."/>
            <person name="Rohde M."/>
            <person name="Verbag S."/>
            <person name="Pitt A."/>
            <person name="Nakai R."/>
            <person name="Naganuma T."/>
            <person name="Lang E."/>
        </authorList>
    </citation>
    <scope>NUCLEOTIDE SEQUENCE [LARGE SCALE GENOMIC DNA]</scope>
    <source>
        <strain evidence="1 2">MWH-Nonnen-W8red</strain>
    </source>
</reference>
<organism evidence="1 2">
    <name type="scientific">Silvanigrella aquatica</name>
    <dbReference type="NCBI Taxonomy" id="1915309"/>
    <lineage>
        <taxon>Bacteria</taxon>
        <taxon>Pseudomonadati</taxon>
        <taxon>Bdellovibrionota</taxon>
        <taxon>Oligoflexia</taxon>
        <taxon>Silvanigrellales</taxon>
        <taxon>Silvanigrellaceae</taxon>
        <taxon>Silvanigrella</taxon>
    </lineage>
</organism>
<gene>
    <name evidence="1" type="ORF">AXG55_11210</name>
</gene>
<dbReference type="OrthoDB" id="5678283at2"/>
<evidence type="ECO:0000313" key="2">
    <source>
        <dbReference type="Proteomes" id="UP000184731"/>
    </source>
</evidence>
<dbReference type="Proteomes" id="UP000184731">
    <property type="component" value="Chromosome"/>
</dbReference>
<evidence type="ECO:0000313" key="1">
    <source>
        <dbReference type="EMBL" id="APJ04445.1"/>
    </source>
</evidence>